<sequence length="183" mass="20774">MRAKGNQKLNLEQYISFRENPQRTDLTINCLNQIILMHGFIKIYNHTKKDVIDALNSIEPMLISPHRSTLKEEICSSAFLSLEQVKEDLEVLEWKECPVQSIHTLKSAEENLLAVDDLQIICASSTSDPCRFLPSPGTVESRKNTKRPRSKKKKRNETSTPMRVDSADADNSLPSSSLQSIEF</sequence>
<dbReference type="EMBL" id="CM056817">
    <property type="protein sequence ID" value="KAJ8620505.1"/>
    <property type="molecule type" value="Genomic_DNA"/>
</dbReference>
<accession>A0ACC2KH94</accession>
<gene>
    <name evidence="1" type="ORF">MRB53_029034</name>
</gene>
<comment type="caution">
    <text evidence="1">The sequence shown here is derived from an EMBL/GenBank/DDBJ whole genome shotgun (WGS) entry which is preliminary data.</text>
</comment>
<reference evidence="1 2" key="1">
    <citation type="journal article" date="2022" name="Hortic Res">
        <title>A haplotype resolved chromosomal level avocado genome allows analysis of novel avocado genes.</title>
        <authorList>
            <person name="Nath O."/>
            <person name="Fletcher S.J."/>
            <person name="Hayward A."/>
            <person name="Shaw L.M."/>
            <person name="Masouleh A.K."/>
            <person name="Furtado A."/>
            <person name="Henry R.J."/>
            <person name="Mitter N."/>
        </authorList>
    </citation>
    <scope>NUCLEOTIDE SEQUENCE [LARGE SCALE GENOMIC DNA]</scope>
    <source>
        <strain evidence="2">cv. Hass</strain>
    </source>
</reference>
<evidence type="ECO:0000313" key="1">
    <source>
        <dbReference type="EMBL" id="KAJ8620505.1"/>
    </source>
</evidence>
<name>A0ACC2KH94_PERAE</name>
<protein>
    <submittedName>
        <fullName evidence="1">Uncharacterized protein</fullName>
    </submittedName>
</protein>
<proteinExistence type="predicted"/>
<dbReference type="Proteomes" id="UP001234297">
    <property type="component" value="Chromosome 9"/>
</dbReference>
<keyword evidence="2" id="KW-1185">Reference proteome</keyword>
<evidence type="ECO:0000313" key="2">
    <source>
        <dbReference type="Proteomes" id="UP001234297"/>
    </source>
</evidence>
<organism evidence="1 2">
    <name type="scientific">Persea americana</name>
    <name type="common">Avocado</name>
    <dbReference type="NCBI Taxonomy" id="3435"/>
    <lineage>
        <taxon>Eukaryota</taxon>
        <taxon>Viridiplantae</taxon>
        <taxon>Streptophyta</taxon>
        <taxon>Embryophyta</taxon>
        <taxon>Tracheophyta</taxon>
        <taxon>Spermatophyta</taxon>
        <taxon>Magnoliopsida</taxon>
        <taxon>Magnoliidae</taxon>
        <taxon>Laurales</taxon>
        <taxon>Lauraceae</taxon>
        <taxon>Persea</taxon>
    </lineage>
</organism>